<dbReference type="EMBL" id="HG994373">
    <property type="protein sequence ID" value="CAF1761359.1"/>
    <property type="molecule type" value="Genomic_DNA"/>
</dbReference>
<reference evidence="2" key="1">
    <citation type="submission" date="2021-01" db="EMBL/GenBank/DDBJ databases">
        <authorList>
            <consortium name="Genoscope - CEA"/>
            <person name="William W."/>
        </authorList>
    </citation>
    <scope>NUCLEOTIDE SEQUENCE</scope>
</reference>
<dbReference type="Proteomes" id="UP001295469">
    <property type="component" value="Chromosome C09"/>
</dbReference>
<dbReference type="AlphaFoldDB" id="A0A816J1Z9"/>
<feature type="signal peptide" evidence="1">
    <location>
        <begin position="1"/>
        <end position="22"/>
    </location>
</feature>
<sequence>MWLNNVSSLNYLLFYFVFFMDGQRNVDNSWHGVIEKKLFMCTPREVVHVYALSKLSIWTSQLSMWTSQLVGMRLVSTQESFTSIGLVVSSKLPRFYEALSA</sequence>
<organism evidence="2">
    <name type="scientific">Brassica napus</name>
    <name type="common">Rape</name>
    <dbReference type="NCBI Taxonomy" id="3708"/>
    <lineage>
        <taxon>Eukaryota</taxon>
        <taxon>Viridiplantae</taxon>
        <taxon>Streptophyta</taxon>
        <taxon>Embryophyta</taxon>
        <taxon>Tracheophyta</taxon>
        <taxon>Spermatophyta</taxon>
        <taxon>Magnoliopsida</taxon>
        <taxon>eudicotyledons</taxon>
        <taxon>Gunneridae</taxon>
        <taxon>Pentapetalae</taxon>
        <taxon>rosids</taxon>
        <taxon>malvids</taxon>
        <taxon>Brassicales</taxon>
        <taxon>Brassicaceae</taxon>
        <taxon>Brassiceae</taxon>
        <taxon>Brassica</taxon>
    </lineage>
</organism>
<evidence type="ECO:0000256" key="1">
    <source>
        <dbReference type="SAM" id="SignalP"/>
    </source>
</evidence>
<feature type="chain" id="PRO_5032658260" evidence="1">
    <location>
        <begin position="23"/>
        <end position="101"/>
    </location>
</feature>
<protein>
    <submittedName>
        <fullName evidence="2">(rape) hypothetical protein</fullName>
    </submittedName>
</protein>
<keyword evidence="1" id="KW-0732">Signal</keyword>
<gene>
    <name evidence="2" type="ORF">DARMORV10_C09P46040.1</name>
</gene>
<proteinExistence type="predicted"/>
<accession>A0A816J1Z9</accession>
<name>A0A816J1Z9_BRANA</name>
<evidence type="ECO:0000313" key="2">
    <source>
        <dbReference type="EMBL" id="CAF1761359.1"/>
    </source>
</evidence>